<keyword evidence="4 8" id="KW-0227">DNA damage</keyword>
<gene>
    <name evidence="8 10" type="primary">recO</name>
    <name evidence="10" type="ORF">DI564_06700</name>
</gene>
<evidence type="ECO:0000256" key="4">
    <source>
        <dbReference type="ARBA" id="ARBA00022763"/>
    </source>
</evidence>
<sequence length="240" mass="25687">MSRVEGQPAFIVHARAYRESSLLLECLTPEHGRVGLIARGVRRERTRTPRGLLQPLQPLRVDWIARGELGTLTGVEAAGAPPPLRGEALLAAIYLNELVLRLIGRGDPQVALFETYAACLTRLGGGAPVSWTLRRFERDLLAHAGYALVLEVRGDDGSAIEAAADYVYDPEAGATPWHGQPGAVRVSGASLLALAEDRVPSADGLEQLRRLMRTVIRHHLGGGALNAWSMTLSGISPAAG</sequence>
<dbReference type="EMBL" id="QFPO01000005">
    <property type="protein sequence ID" value="PZQ16320.1"/>
    <property type="molecule type" value="Genomic_DNA"/>
</dbReference>
<dbReference type="AlphaFoldDB" id="A0A2W5MRQ1"/>
<reference evidence="10 11" key="1">
    <citation type="submission" date="2017-08" db="EMBL/GenBank/DDBJ databases">
        <title>Infants hospitalized years apart are colonized by the same room-sourced microbial strains.</title>
        <authorList>
            <person name="Brooks B."/>
            <person name="Olm M.R."/>
            <person name="Firek B.A."/>
            <person name="Baker R."/>
            <person name="Thomas B.C."/>
            <person name="Morowitz M.J."/>
            <person name="Banfield J.F."/>
        </authorList>
    </citation>
    <scope>NUCLEOTIDE SEQUENCE [LARGE SCALE GENOMIC DNA]</scope>
    <source>
        <strain evidence="10">S2_005_003_R2_42</strain>
    </source>
</reference>
<evidence type="ECO:0000256" key="1">
    <source>
        <dbReference type="ARBA" id="ARBA00003065"/>
    </source>
</evidence>
<evidence type="ECO:0000259" key="9">
    <source>
        <dbReference type="Pfam" id="PF11967"/>
    </source>
</evidence>
<dbReference type="HAMAP" id="MF_00201">
    <property type="entry name" value="RecO"/>
    <property type="match status" value="1"/>
</dbReference>
<proteinExistence type="inferred from homology"/>
<comment type="function">
    <text evidence="1 8">Involved in DNA repair and RecF pathway recombination.</text>
</comment>
<dbReference type="Gene3D" id="2.40.50.140">
    <property type="entry name" value="Nucleic acid-binding proteins"/>
    <property type="match status" value="1"/>
</dbReference>
<dbReference type="InterPro" id="IPR022572">
    <property type="entry name" value="DNA_rep/recomb_RecO_N"/>
</dbReference>
<dbReference type="InterPro" id="IPR003717">
    <property type="entry name" value="RecO"/>
</dbReference>
<feature type="domain" description="DNA replication/recombination mediator RecO N-terminal" evidence="9">
    <location>
        <begin position="7"/>
        <end position="77"/>
    </location>
</feature>
<keyword evidence="6 8" id="KW-0234">DNA repair</keyword>
<dbReference type="GO" id="GO:0043590">
    <property type="term" value="C:bacterial nucleoid"/>
    <property type="evidence" value="ECO:0007669"/>
    <property type="project" value="TreeGrafter"/>
</dbReference>
<dbReference type="PANTHER" id="PTHR33991">
    <property type="entry name" value="DNA REPAIR PROTEIN RECO"/>
    <property type="match status" value="1"/>
</dbReference>
<comment type="similarity">
    <text evidence="2 8">Belongs to the RecO family.</text>
</comment>
<dbReference type="InterPro" id="IPR042242">
    <property type="entry name" value="RecO_C"/>
</dbReference>
<organism evidence="10 11">
    <name type="scientific">Rhodanobacter denitrificans</name>
    <dbReference type="NCBI Taxonomy" id="666685"/>
    <lineage>
        <taxon>Bacteria</taxon>
        <taxon>Pseudomonadati</taxon>
        <taxon>Pseudomonadota</taxon>
        <taxon>Gammaproteobacteria</taxon>
        <taxon>Lysobacterales</taxon>
        <taxon>Rhodanobacteraceae</taxon>
        <taxon>Rhodanobacter</taxon>
    </lineage>
</organism>
<keyword evidence="5 8" id="KW-0233">DNA recombination</keyword>
<dbReference type="SUPFAM" id="SSF50249">
    <property type="entry name" value="Nucleic acid-binding proteins"/>
    <property type="match status" value="1"/>
</dbReference>
<dbReference type="SUPFAM" id="SSF57863">
    <property type="entry name" value="ArfGap/RecO-like zinc finger"/>
    <property type="match status" value="1"/>
</dbReference>
<protein>
    <recommendedName>
        <fullName evidence="3 8">DNA repair protein RecO</fullName>
    </recommendedName>
    <alternativeName>
        <fullName evidence="7 8">Recombination protein O</fullName>
    </alternativeName>
</protein>
<dbReference type="Pfam" id="PF02565">
    <property type="entry name" value="RecO_C"/>
    <property type="match status" value="1"/>
</dbReference>
<dbReference type="InterPro" id="IPR012340">
    <property type="entry name" value="NA-bd_OB-fold"/>
</dbReference>
<dbReference type="InterPro" id="IPR037278">
    <property type="entry name" value="ARFGAP/RecO"/>
</dbReference>
<evidence type="ECO:0000256" key="7">
    <source>
        <dbReference type="ARBA" id="ARBA00033409"/>
    </source>
</evidence>
<dbReference type="GO" id="GO:0006310">
    <property type="term" value="P:DNA recombination"/>
    <property type="evidence" value="ECO:0007669"/>
    <property type="project" value="UniProtKB-UniRule"/>
</dbReference>
<accession>A0A2W5MRQ1</accession>
<evidence type="ECO:0000313" key="10">
    <source>
        <dbReference type="EMBL" id="PZQ16320.1"/>
    </source>
</evidence>
<evidence type="ECO:0000256" key="2">
    <source>
        <dbReference type="ARBA" id="ARBA00007452"/>
    </source>
</evidence>
<name>A0A2W5MRQ1_9GAMM</name>
<evidence type="ECO:0000256" key="6">
    <source>
        <dbReference type="ARBA" id="ARBA00023204"/>
    </source>
</evidence>
<evidence type="ECO:0000256" key="8">
    <source>
        <dbReference type="HAMAP-Rule" id="MF_00201"/>
    </source>
</evidence>
<dbReference type="Pfam" id="PF11967">
    <property type="entry name" value="RecO_N"/>
    <property type="match status" value="1"/>
</dbReference>
<dbReference type="Gene3D" id="1.20.1440.120">
    <property type="entry name" value="Recombination protein O, C-terminal domain"/>
    <property type="match status" value="1"/>
</dbReference>
<evidence type="ECO:0000256" key="5">
    <source>
        <dbReference type="ARBA" id="ARBA00023172"/>
    </source>
</evidence>
<dbReference type="NCBIfam" id="TIGR00613">
    <property type="entry name" value="reco"/>
    <property type="match status" value="1"/>
</dbReference>
<evidence type="ECO:0000313" key="11">
    <source>
        <dbReference type="Proteomes" id="UP000249046"/>
    </source>
</evidence>
<dbReference type="PANTHER" id="PTHR33991:SF1">
    <property type="entry name" value="DNA REPAIR PROTEIN RECO"/>
    <property type="match status" value="1"/>
</dbReference>
<dbReference type="Proteomes" id="UP000249046">
    <property type="component" value="Unassembled WGS sequence"/>
</dbReference>
<dbReference type="GO" id="GO:0006302">
    <property type="term" value="P:double-strand break repair"/>
    <property type="evidence" value="ECO:0007669"/>
    <property type="project" value="TreeGrafter"/>
</dbReference>
<evidence type="ECO:0000256" key="3">
    <source>
        <dbReference type="ARBA" id="ARBA00021310"/>
    </source>
</evidence>
<comment type="caution">
    <text evidence="10">The sequence shown here is derived from an EMBL/GenBank/DDBJ whole genome shotgun (WGS) entry which is preliminary data.</text>
</comment>